<dbReference type="PANTHER" id="PTHR34385">
    <property type="entry name" value="D-ALANYL-D-ALANINE CARBOXYPEPTIDASE"/>
    <property type="match status" value="1"/>
</dbReference>
<dbReference type="Proteomes" id="UP000318521">
    <property type="component" value="Unassembled WGS sequence"/>
</dbReference>
<feature type="domain" description="Peptidase M15C" evidence="2">
    <location>
        <begin position="102"/>
        <end position="172"/>
    </location>
</feature>
<keyword evidence="1" id="KW-0472">Membrane</keyword>
<dbReference type="InterPro" id="IPR052179">
    <property type="entry name" value="DD-CPase-like"/>
</dbReference>
<dbReference type="InterPro" id="IPR039561">
    <property type="entry name" value="Peptidase_M15C"/>
</dbReference>
<dbReference type="InterPro" id="IPR009045">
    <property type="entry name" value="Zn_M74/Hedgehog-like"/>
</dbReference>
<sequence length="189" mass="21683">MKAQIGVTFSWLLIVSILCFFLIILYKEKELQLPHEAIAKEDVDFEPPTDLHPTVAEKTEELVERAADLEIDVVITDDFRSIEKQDSLYDKGRESEGRVVTNAKGGESYHNYGLAIDFALRKENGDVIWDLEYDGNQNGESDWMEVVSIAKDLGFTWGGDWKGFRDYPHLQMDFGYSINELQRGKYPSH</sequence>
<name>A0A553ZVG2_9BACI</name>
<dbReference type="AlphaFoldDB" id="A0A553ZVG2"/>
<dbReference type="RefSeq" id="WP_143849873.1">
    <property type="nucleotide sequence ID" value="NZ_VLXZ01000011.1"/>
</dbReference>
<dbReference type="OrthoDB" id="9799970at2"/>
<dbReference type="CDD" id="cd14845">
    <property type="entry name" value="L-Ala-D-Glu_peptidase_like"/>
    <property type="match status" value="1"/>
</dbReference>
<organism evidence="3 4">
    <name type="scientific">Alkalicoccobacillus porphyridii</name>
    <dbReference type="NCBI Taxonomy" id="2597270"/>
    <lineage>
        <taxon>Bacteria</taxon>
        <taxon>Bacillati</taxon>
        <taxon>Bacillota</taxon>
        <taxon>Bacilli</taxon>
        <taxon>Bacillales</taxon>
        <taxon>Bacillaceae</taxon>
        <taxon>Alkalicoccobacillus</taxon>
    </lineage>
</organism>
<evidence type="ECO:0000313" key="4">
    <source>
        <dbReference type="Proteomes" id="UP000318521"/>
    </source>
</evidence>
<dbReference type="Pfam" id="PF13539">
    <property type="entry name" value="Peptidase_M15_4"/>
    <property type="match status" value="1"/>
</dbReference>
<gene>
    <name evidence="3" type="ORF">FN960_16050</name>
</gene>
<dbReference type="GO" id="GO:0008233">
    <property type="term" value="F:peptidase activity"/>
    <property type="evidence" value="ECO:0007669"/>
    <property type="project" value="InterPro"/>
</dbReference>
<dbReference type="PANTHER" id="PTHR34385:SF1">
    <property type="entry name" value="PEPTIDOGLYCAN L-ALANYL-D-GLUTAMATE ENDOPEPTIDASE CWLK"/>
    <property type="match status" value="1"/>
</dbReference>
<feature type="transmembrane region" description="Helical" evidence="1">
    <location>
        <begin position="6"/>
        <end position="26"/>
    </location>
</feature>
<reference evidence="3 4" key="1">
    <citation type="submission" date="2019-07" db="EMBL/GenBank/DDBJ databases">
        <authorList>
            <person name="Park Y.J."/>
            <person name="Jeong S.E."/>
            <person name="Jung H.S."/>
        </authorList>
    </citation>
    <scope>NUCLEOTIDE SEQUENCE [LARGE SCALE GENOMIC DNA]</scope>
    <source>
        <strain evidence="4">P16(2019)</strain>
    </source>
</reference>
<dbReference type="SUPFAM" id="SSF55166">
    <property type="entry name" value="Hedgehog/DD-peptidase"/>
    <property type="match status" value="1"/>
</dbReference>
<evidence type="ECO:0000259" key="2">
    <source>
        <dbReference type="Pfam" id="PF13539"/>
    </source>
</evidence>
<keyword evidence="4" id="KW-1185">Reference proteome</keyword>
<protein>
    <submittedName>
        <fullName evidence="3">M15 family metallopeptidase</fullName>
    </submittedName>
</protein>
<accession>A0A553ZVG2</accession>
<evidence type="ECO:0000256" key="1">
    <source>
        <dbReference type="SAM" id="Phobius"/>
    </source>
</evidence>
<keyword evidence="1" id="KW-1133">Transmembrane helix</keyword>
<dbReference type="EMBL" id="VLXZ01000011">
    <property type="protein sequence ID" value="TSB45447.1"/>
    <property type="molecule type" value="Genomic_DNA"/>
</dbReference>
<evidence type="ECO:0000313" key="3">
    <source>
        <dbReference type="EMBL" id="TSB45447.1"/>
    </source>
</evidence>
<keyword evidence="1" id="KW-0812">Transmembrane</keyword>
<proteinExistence type="predicted"/>
<dbReference type="Gene3D" id="3.30.1380.10">
    <property type="match status" value="1"/>
</dbReference>
<comment type="caution">
    <text evidence="3">The sequence shown here is derived from an EMBL/GenBank/DDBJ whole genome shotgun (WGS) entry which is preliminary data.</text>
</comment>